<evidence type="ECO:0000313" key="13">
    <source>
        <dbReference type="Proteomes" id="UP000694521"/>
    </source>
</evidence>
<dbReference type="CDD" id="cd14826">
    <property type="entry name" value="SR_alpha_SRX"/>
    <property type="match status" value="1"/>
</dbReference>
<dbReference type="Gene3D" id="3.30.450.60">
    <property type="match status" value="1"/>
</dbReference>
<evidence type="ECO:0000256" key="7">
    <source>
        <dbReference type="ARBA" id="ARBA00023170"/>
    </source>
</evidence>
<dbReference type="GO" id="GO:0005785">
    <property type="term" value="C:signal recognition particle receptor complex"/>
    <property type="evidence" value="ECO:0007669"/>
    <property type="project" value="InterPro"/>
</dbReference>
<evidence type="ECO:0000256" key="6">
    <source>
        <dbReference type="ARBA" id="ARBA00023136"/>
    </source>
</evidence>
<evidence type="ECO:0000256" key="1">
    <source>
        <dbReference type="ARBA" id="ARBA00004397"/>
    </source>
</evidence>
<evidence type="ECO:0000259" key="11">
    <source>
        <dbReference type="SMART" id="SM00963"/>
    </source>
</evidence>
<feature type="region of interest" description="Disordered" evidence="8">
    <location>
        <begin position="47"/>
        <end position="82"/>
    </location>
</feature>
<dbReference type="Pfam" id="PF02881">
    <property type="entry name" value="SRP54_N"/>
    <property type="match status" value="1"/>
</dbReference>
<dbReference type="AlphaFoldDB" id="A0A8B9DZQ3"/>
<dbReference type="GO" id="GO:0005047">
    <property type="term" value="F:signal recognition particle binding"/>
    <property type="evidence" value="ECO:0007669"/>
    <property type="project" value="InterPro"/>
</dbReference>
<dbReference type="SUPFAM" id="SSF64356">
    <property type="entry name" value="SNARE-like"/>
    <property type="match status" value="1"/>
</dbReference>
<dbReference type="PANTHER" id="PTHR43134:SF1">
    <property type="entry name" value="SIGNAL RECOGNITION PARTICLE RECEPTOR SUBUNIT ALPHA"/>
    <property type="match status" value="1"/>
</dbReference>
<feature type="compositionally biased region" description="Basic and acidic residues" evidence="8">
    <location>
        <begin position="298"/>
        <end position="308"/>
    </location>
</feature>
<evidence type="ECO:0000256" key="8">
    <source>
        <dbReference type="SAM" id="MobiDB-lite"/>
    </source>
</evidence>
<dbReference type="InterPro" id="IPR027417">
    <property type="entry name" value="P-loop_NTPase"/>
</dbReference>
<evidence type="ECO:0000256" key="5">
    <source>
        <dbReference type="ARBA" id="ARBA00023134"/>
    </source>
</evidence>
<dbReference type="InterPro" id="IPR011012">
    <property type="entry name" value="Longin-like_dom_sf"/>
</dbReference>
<comment type="subcellular location">
    <subcellularLocation>
        <location evidence="1">Endoplasmic reticulum membrane</location>
        <topology evidence="1">Peripheral membrane protein</topology>
        <orientation evidence="1">Cytoplasmic side</orientation>
    </subcellularLocation>
</comment>
<dbReference type="FunFam" id="3.30.450.60:FF:000024">
    <property type="entry name" value="signal recognition particle receptor subunit alpha isoform X2"/>
    <property type="match status" value="1"/>
</dbReference>
<dbReference type="GO" id="GO:0005525">
    <property type="term" value="F:GTP binding"/>
    <property type="evidence" value="ECO:0007669"/>
    <property type="project" value="UniProtKB-KW"/>
</dbReference>
<name>A0A8B9DZQ3_ANSCY</name>
<accession>A0A8B9DZQ3</accession>
<feature type="domain" description="Signal recognition particle SRP54 helical bundle" evidence="11">
    <location>
        <begin position="461"/>
        <end position="545"/>
    </location>
</feature>
<organism evidence="12 13">
    <name type="scientific">Anser cygnoides</name>
    <name type="common">Swan goose</name>
    <dbReference type="NCBI Taxonomy" id="8845"/>
    <lineage>
        <taxon>Eukaryota</taxon>
        <taxon>Metazoa</taxon>
        <taxon>Chordata</taxon>
        <taxon>Craniata</taxon>
        <taxon>Vertebrata</taxon>
        <taxon>Euteleostomi</taxon>
        <taxon>Archelosauria</taxon>
        <taxon>Archosauria</taxon>
        <taxon>Dinosauria</taxon>
        <taxon>Saurischia</taxon>
        <taxon>Theropoda</taxon>
        <taxon>Coelurosauria</taxon>
        <taxon>Aves</taxon>
        <taxon>Neognathae</taxon>
        <taxon>Galloanserae</taxon>
        <taxon>Anseriformes</taxon>
        <taxon>Anatidae</taxon>
        <taxon>Anserinae</taxon>
        <taxon>Anser</taxon>
    </lineage>
</organism>
<dbReference type="PANTHER" id="PTHR43134">
    <property type="entry name" value="SIGNAL RECOGNITION PARTICLE RECEPTOR SUBUNIT ALPHA"/>
    <property type="match status" value="1"/>
</dbReference>
<keyword evidence="5" id="KW-0342">GTP-binding</keyword>
<evidence type="ECO:0000256" key="2">
    <source>
        <dbReference type="ARBA" id="ARBA00008531"/>
    </source>
</evidence>
<dbReference type="InterPro" id="IPR003593">
    <property type="entry name" value="AAA+_ATPase"/>
</dbReference>
<dbReference type="Gene3D" id="1.20.120.140">
    <property type="entry name" value="Signal recognition particle SRP54, nucleotide-binding domain"/>
    <property type="match status" value="1"/>
</dbReference>
<dbReference type="InterPro" id="IPR013822">
    <property type="entry name" value="Signal_recog_particl_SRP54_hlx"/>
</dbReference>
<dbReference type="Ensembl" id="ENSACDT00005017401.1">
    <property type="protein sequence ID" value="ENSACDP00005014474.1"/>
    <property type="gene ID" value="ENSACDG00005010611.1"/>
</dbReference>
<dbReference type="GO" id="GO:0006614">
    <property type="term" value="P:SRP-dependent cotranslational protein targeting to membrane"/>
    <property type="evidence" value="ECO:0007669"/>
    <property type="project" value="InterPro"/>
</dbReference>
<dbReference type="InterPro" id="IPR000897">
    <property type="entry name" value="SRP54_GTPase_dom"/>
</dbReference>
<keyword evidence="13" id="KW-1185">Reference proteome</keyword>
<feature type="domain" description="AAA+ ATPase" evidence="9">
    <location>
        <begin position="565"/>
        <end position="718"/>
    </location>
</feature>
<feature type="region of interest" description="Disordered" evidence="8">
    <location>
        <begin position="442"/>
        <end position="464"/>
    </location>
</feature>
<comment type="similarity">
    <text evidence="2">Belongs to the GTP-binding SRP family.</text>
</comment>
<feature type="region of interest" description="Disordered" evidence="8">
    <location>
        <begin position="1"/>
        <end position="22"/>
    </location>
</feature>
<dbReference type="Pfam" id="PF04086">
    <property type="entry name" value="SRP-alpha_N"/>
    <property type="match status" value="1"/>
</dbReference>
<evidence type="ECO:0000259" key="10">
    <source>
        <dbReference type="SMART" id="SM00962"/>
    </source>
</evidence>
<dbReference type="SUPFAM" id="SSF47364">
    <property type="entry name" value="Domain of the SRP/SRP receptor G-proteins"/>
    <property type="match status" value="1"/>
</dbReference>
<dbReference type="CDD" id="cd17876">
    <property type="entry name" value="SRalpha_C"/>
    <property type="match status" value="1"/>
</dbReference>
<evidence type="ECO:0000256" key="4">
    <source>
        <dbReference type="ARBA" id="ARBA00022824"/>
    </source>
</evidence>
<evidence type="ECO:0000313" key="12">
    <source>
        <dbReference type="Ensembl" id="ENSACDP00005014474.1"/>
    </source>
</evidence>
<evidence type="ECO:0000259" key="9">
    <source>
        <dbReference type="SMART" id="SM00382"/>
    </source>
</evidence>
<keyword evidence="7" id="KW-0675">Receptor</keyword>
<evidence type="ECO:0000256" key="3">
    <source>
        <dbReference type="ARBA" id="ARBA00022741"/>
    </source>
</evidence>
<feature type="compositionally biased region" description="Gly residues" evidence="8">
    <location>
        <begin position="47"/>
        <end position="56"/>
    </location>
</feature>
<keyword evidence="4" id="KW-0256">Endoplasmic reticulum</keyword>
<feature type="region of interest" description="Disordered" evidence="8">
    <location>
        <begin position="364"/>
        <end position="430"/>
    </location>
</feature>
<proteinExistence type="inferred from homology"/>
<dbReference type="InterPro" id="IPR042101">
    <property type="entry name" value="SRP54_N_sf"/>
</dbReference>
<protein>
    <submittedName>
        <fullName evidence="12">SRP receptor subunit alpha</fullName>
    </submittedName>
</protein>
<dbReference type="InterPro" id="IPR036225">
    <property type="entry name" value="SRP/SRP_N"/>
</dbReference>
<sequence>MLNQGRAGETQEEVGVGSTARRGGLGARHGGLLAALPAAGAGGRWVAGGPRGGRAGGAAETRPTRCASRPAQPLDAGSASYEERTVTGVRGRAVELSCGPAVPAVVFWSFTAAGSTGPPRAVAVGSGLEAAVAPGAGALGQASLCNGTLELRELRAAAAGRFFCQGLFPEPGRLRVGYAAVLLRERGGSNSFTHEALTLKYKLDNQFELVFVVGFQKILTLTYVDKLIDDVHKEFRDKYRNEFQQKGTLGLLNGTFDFKDDFLRLLREAEESSKVRAPTVMKTFEQSVKSQKTVKCMIETRGEKPKEKVKTKKNKGSKKEGAETVTASSKAAPGEKQPSSAGDREELTKDEILQKNREEFFKRHMKAGEKSSKSPKPDAQKEKGKKPRVWDLGNSNAKVLDYSDSTTNGNSEACPVEEFDPDVALGDRNREPGRLYDLEYESDEEAEEEKVIQNTSKPSTKKGGLGGMFGMLKGLVGSKSLTREDMDPVLEKMKDHLIAKNVAAEIAVQLCESVAKKLEGKVMGTFTTVTSTVKQALQEALVQILQPQRRVDVLRDVMDAQRHRRPYVVTFCGVNGVGKSTNLAKISFWLIENGFSVLIAACDTFRAGAVEQLRTHTRRLNALHPPESHGGRTMVQLYEKGYGKDAAGIAMEAISYARNQGFDVVLVDTAGRMQDNAPLMTALAKLIAVNAPDLVLFVGEALVGNEAVDQLVSAESFPAGQMGAGGVRRFCWRSRGQRRHHKRISWMRSLPQVKFNKALADHSMAQTPRLIDGIVLTKFDTIDDKVRRPLRAPGGISF</sequence>
<dbReference type="Pfam" id="PF00448">
    <property type="entry name" value="SRP54"/>
    <property type="match status" value="1"/>
</dbReference>
<feature type="compositionally biased region" description="Basic and acidic residues" evidence="8">
    <location>
        <begin position="364"/>
        <end position="382"/>
    </location>
</feature>
<reference evidence="12" key="2">
    <citation type="submission" date="2025-09" db="UniProtKB">
        <authorList>
            <consortium name="Ensembl"/>
        </authorList>
    </citation>
    <scope>IDENTIFICATION</scope>
</reference>
<keyword evidence="3" id="KW-0547">Nucleotide-binding</keyword>
<dbReference type="SMART" id="SM00962">
    <property type="entry name" value="SRP54"/>
    <property type="match status" value="1"/>
</dbReference>
<feature type="compositionally biased region" description="Polar residues" evidence="8">
    <location>
        <begin position="393"/>
        <end position="411"/>
    </location>
</feature>
<dbReference type="Gene3D" id="3.40.50.300">
    <property type="entry name" value="P-loop containing nucleotide triphosphate hydrolases"/>
    <property type="match status" value="2"/>
</dbReference>
<feature type="domain" description="SRP54-type proteins GTP-binding" evidence="10">
    <location>
        <begin position="566"/>
        <end position="746"/>
    </location>
</feature>
<dbReference type="GO" id="GO:0006886">
    <property type="term" value="P:intracellular protein transport"/>
    <property type="evidence" value="ECO:0007669"/>
    <property type="project" value="InterPro"/>
</dbReference>
<dbReference type="SMART" id="SM00382">
    <property type="entry name" value="AAA"/>
    <property type="match status" value="1"/>
</dbReference>
<reference evidence="12" key="1">
    <citation type="submission" date="2025-08" db="UniProtKB">
        <authorList>
            <consortium name="Ensembl"/>
        </authorList>
    </citation>
    <scope>IDENTIFICATION</scope>
</reference>
<feature type="region of interest" description="Disordered" evidence="8">
    <location>
        <begin position="297"/>
        <end position="349"/>
    </location>
</feature>
<dbReference type="SMART" id="SM00963">
    <property type="entry name" value="SRP54_N"/>
    <property type="match status" value="1"/>
</dbReference>
<keyword evidence="6" id="KW-0472">Membrane</keyword>
<dbReference type="SUPFAM" id="SSF52540">
    <property type="entry name" value="P-loop containing nucleoside triphosphate hydrolases"/>
    <property type="match status" value="1"/>
</dbReference>
<dbReference type="Proteomes" id="UP000694521">
    <property type="component" value="Unplaced"/>
</dbReference>
<dbReference type="InterPro" id="IPR007222">
    <property type="entry name" value="Sig_recog_particle_rcpt_asu_N"/>
</dbReference>
<dbReference type="FunFam" id="1.20.120.140:FF:000004">
    <property type="entry name" value="Signal recognition particle receptor subunit alpha"/>
    <property type="match status" value="1"/>
</dbReference>
<dbReference type="GO" id="GO:0003924">
    <property type="term" value="F:GTPase activity"/>
    <property type="evidence" value="ECO:0007669"/>
    <property type="project" value="InterPro"/>
</dbReference>